<feature type="transmembrane region" description="Helical" evidence="11">
    <location>
        <begin position="396"/>
        <end position="418"/>
    </location>
</feature>
<feature type="transmembrane region" description="Helical" evidence="11">
    <location>
        <begin position="46"/>
        <end position="69"/>
    </location>
</feature>
<feature type="transmembrane region" description="Helical" evidence="11">
    <location>
        <begin position="271"/>
        <end position="287"/>
    </location>
</feature>
<sequence length="447" mass="45737">MSSPLPSLEPHTLLVFLLQVSLLLLVALALGRIATRFGLPALVGELLTGVVLGPSLLGALAPGALSFVLPADADQLHLLDAVAQLGVLLLVGVTGAQLDVAMLRRRGATGVRVSLAGLLIPLGLGIGAGFLVPAALLTDGTERSVFALFLGVAMCVTAIPVIAKTLADMGLLHRDIGQLTLGAGMVDDAVGWFLLSVVSAAATTGVHADSVTLSVVYLLGFIAAALLVGRPLVRWALRLAGRAKDGGPRVTVSVVIVLLGAAATHAMKMEALFGAFVAGILIGLVRAEEARAPEAAREGRTLWTDLTPLRTVVLSVLAPLFMATAGLRMDLTALADPVVLAAAAALLAVAILGKFAGAYLGARASRLSHWEGIALGAGMNARGVVEVVVATTGLRLGVLSVATYTVIVLIAVVTSVMGPPILRRAMTRVEQTEAEAERELALAGRAS</sequence>
<accession>A0ABY5W607</accession>
<dbReference type="Gene3D" id="1.20.1530.20">
    <property type="match status" value="1"/>
</dbReference>
<evidence type="ECO:0000256" key="11">
    <source>
        <dbReference type="SAM" id="Phobius"/>
    </source>
</evidence>
<keyword evidence="4" id="KW-0050">Antiport</keyword>
<feature type="domain" description="Cation/H+ exchanger transmembrane" evidence="12">
    <location>
        <begin position="26"/>
        <end position="423"/>
    </location>
</feature>
<organism evidence="13 14">
    <name type="scientific">Dactylosporangium fulvum</name>
    <dbReference type="NCBI Taxonomy" id="53359"/>
    <lineage>
        <taxon>Bacteria</taxon>
        <taxon>Bacillati</taxon>
        <taxon>Actinomycetota</taxon>
        <taxon>Actinomycetes</taxon>
        <taxon>Micromonosporales</taxon>
        <taxon>Micromonosporaceae</taxon>
        <taxon>Dactylosporangium</taxon>
    </lineage>
</organism>
<evidence type="ECO:0000313" key="14">
    <source>
        <dbReference type="Proteomes" id="UP001059617"/>
    </source>
</evidence>
<feature type="transmembrane region" description="Helical" evidence="11">
    <location>
        <begin position="214"/>
        <end position="237"/>
    </location>
</feature>
<protein>
    <submittedName>
        <fullName evidence="13">Cation:proton antiporter</fullName>
    </submittedName>
</protein>
<feature type="transmembrane region" description="Helical" evidence="11">
    <location>
        <begin position="308"/>
        <end position="327"/>
    </location>
</feature>
<evidence type="ECO:0000256" key="9">
    <source>
        <dbReference type="ARBA" id="ARBA00023136"/>
    </source>
</evidence>
<evidence type="ECO:0000256" key="6">
    <source>
        <dbReference type="ARBA" id="ARBA00022989"/>
    </source>
</evidence>
<feature type="transmembrane region" description="Helical" evidence="11">
    <location>
        <begin position="115"/>
        <end position="138"/>
    </location>
</feature>
<reference evidence="13" key="2">
    <citation type="submission" date="2022-09" db="EMBL/GenBank/DDBJ databases">
        <title>Biosynthetic gene clusters of Dactylosporangioum fulvum.</title>
        <authorList>
            <person name="Caradec T."/>
        </authorList>
    </citation>
    <scope>NUCLEOTIDE SEQUENCE</scope>
    <source>
        <strain evidence="13">NRRL B-16292</strain>
    </source>
</reference>
<gene>
    <name evidence="13" type="ORF">Dfulv_14750</name>
</gene>
<dbReference type="InterPro" id="IPR006153">
    <property type="entry name" value="Cation/H_exchanger_TM"/>
</dbReference>
<dbReference type="InterPro" id="IPR038770">
    <property type="entry name" value="Na+/solute_symporter_sf"/>
</dbReference>
<keyword evidence="5 11" id="KW-0812">Transmembrane</keyword>
<dbReference type="EMBL" id="CP073720">
    <property type="protein sequence ID" value="UWP85420.1"/>
    <property type="molecule type" value="Genomic_DNA"/>
</dbReference>
<evidence type="ECO:0000256" key="1">
    <source>
        <dbReference type="ARBA" id="ARBA00004141"/>
    </source>
</evidence>
<dbReference type="RefSeq" id="WP_259863535.1">
    <property type="nucleotide sequence ID" value="NZ_BAAAST010000154.1"/>
</dbReference>
<comment type="similarity">
    <text evidence="2">Belongs to the monovalent cation:proton antiporter 2 (CPA2) transporter (TC 2.A.37) family.</text>
</comment>
<dbReference type="Pfam" id="PF00999">
    <property type="entry name" value="Na_H_Exchanger"/>
    <property type="match status" value="1"/>
</dbReference>
<proteinExistence type="inferred from homology"/>
<name>A0ABY5W607_9ACTN</name>
<evidence type="ECO:0000256" key="7">
    <source>
        <dbReference type="ARBA" id="ARBA00023053"/>
    </source>
</evidence>
<evidence type="ECO:0000259" key="12">
    <source>
        <dbReference type="Pfam" id="PF00999"/>
    </source>
</evidence>
<feature type="transmembrane region" description="Helical" evidence="11">
    <location>
        <begin position="179"/>
        <end position="202"/>
    </location>
</feature>
<keyword evidence="7" id="KW-0915">Sodium</keyword>
<evidence type="ECO:0000256" key="4">
    <source>
        <dbReference type="ARBA" id="ARBA00022449"/>
    </source>
</evidence>
<evidence type="ECO:0000256" key="5">
    <source>
        <dbReference type="ARBA" id="ARBA00022692"/>
    </source>
</evidence>
<evidence type="ECO:0000313" key="13">
    <source>
        <dbReference type="EMBL" id="UWP85420.1"/>
    </source>
</evidence>
<feature type="transmembrane region" description="Helical" evidence="11">
    <location>
        <begin position="339"/>
        <end position="360"/>
    </location>
</feature>
<keyword evidence="3" id="KW-0813">Transport</keyword>
<dbReference type="Proteomes" id="UP001059617">
    <property type="component" value="Chromosome"/>
</dbReference>
<feature type="transmembrane region" description="Helical" evidence="11">
    <location>
        <begin position="81"/>
        <end position="103"/>
    </location>
</feature>
<keyword evidence="9 11" id="KW-0472">Membrane</keyword>
<keyword evidence="8" id="KW-0406">Ion transport</keyword>
<dbReference type="PANTHER" id="PTHR43562">
    <property type="entry name" value="NAPA-TYPE SODIUM/HYDROGEN ANTIPORTER"/>
    <property type="match status" value="1"/>
</dbReference>
<feature type="transmembrane region" description="Helical" evidence="11">
    <location>
        <begin position="12"/>
        <end position="34"/>
    </location>
</feature>
<keyword evidence="6 11" id="KW-1133">Transmembrane helix</keyword>
<feature type="transmembrane region" description="Helical" evidence="11">
    <location>
        <begin position="144"/>
        <end position="167"/>
    </location>
</feature>
<keyword evidence="10" id="KW-0739">Sodium transport</keyword>
<keyword evidence="14" id="KW-1185">Reference proteome</keyword>
<reference evidence="13" key="1">
    <citation type="submission" date="2021-04" db="EMBL/GenBank/DDBJ databases">
        <authorList>
            <person name="Hartkoorn R.C."/>
            <person name="Beaudoing E."/>
            <person name="Hot D."/>
        </authorList>
    </citation>
    <scope>NUCLEOTIDE SEQUENCE</scope>
    <source>
        <strain evidence="13">NRRL B-16292</strain>
    </source>
</reference>
<evidence type="ECO:0000256" key="2">
    <source>
        <dbReference type="ARBA" id="ARBA00005551"/>
    </source>
</evidence>
<evidence type="ECO:0000256" key="3">
    <source>
        <dbReference type="ARBA" id="ARBA00022448"/>
    </source>
</evidence>
<dbReference type="PANTHER" id="PTHR43562:SF3">
    <property type="entry name" value="SODIUM ION_PROTON EXCHANGER (EUROFUNG)"/>
    <property type="match status" value="1"/>
</dbReference>
<evidence type="ECO:0000256" key="10">
    <source>
        <dbReference type="ARBA" id="ARBA00023201"/>
    </source>
</evidence>
<feature type="transmembrane region" description="Helical" evidence="11">
    <location>
        <begin position="249"/>
        <end position="265"/>
    </location>
</feature>
<evidence type="ECO:0000256" key="8">
    <source>
        <dbReference type="ARBA" id="ARBA00023065"/>
    </source>
</evidence>
<comment type="subcellular location">
    <subcellularLocation>
        <location evidence="1">Membrane</location>
        <topology evidence="1">Multi-pass membrane protein</topology>
    </subcellularLocation>
</comment>